<dbReference type="Gene3D" id="3.30.420.280">
    <property type="match status" value="1"/>
</dbReference>
<dbReference type="Pfam" id="PF17289">
    <property type="entry name" value="Terminase_6C"/>
    <property type="match status" value="1"/>
</dbReference>
<name>A0A6N7BUS9_9GAMM</name>
<dbReference type="InterPro" id="IPR027417">
    <property type="entry name" value="P-loop_NTPase"/>
</dbReference>
<keyword evidence="4" id="KW-1185">Reference proteome</keyword>
<dbReference type="EMBL" id="VZIZ01000049">
    <property type="protein sequence ID" value="KAF0567414.1"/>
    <property type="molecule type" value="Genomic_DNA"/>
</dbReference>
<evidence type="ECO:0000259" key="2">
    <source>
        <dbReference type="Pfam" id="PF17289"/>
    </source>
</evidence>
<gene>
    <name evidence="3" type="ORF">FQV37_2270</name>
</gene>
<protein>
    <submittedName>
        <fullName evidence="3">Phage terminase</fullName>
    </submittedName>
</protein>
<evidence type="ECO:0000313" key="4">
    <source>
        <dbReference type="Proteomes" id="UP000471465"/>
    </source>
</evidence>
<organism evidence="3 4">
    <name type="scientific">Psychrobacter nivimaris</name>
    <dbReference type="NCBI Taxonomy" id="281738"/>
    <lineage>
        <taxon>Bacteria</taxon>
        <taxon>Pseudomonadati</taxon>
        <taxon>Pseudomonadota</taxon>
        <taxon>Gammaproteobacteria</taxon>
        <taxon>Moraxellales</taxon>
        <taxon>Moraxellaceae</taxon>
        <taxon>Psychrobacter</taxon>
    </lineage>
</organism>
<evidence type="ECO:0000256" key="1">
    <source>
        <dbReference type="ARBA" id="ARBA00022612"/>
    </source>
</evidence>
<keyword evidence="1" id="KW-1188">Viral release from host cell</keyword>
<comment type="caution">
    <text evidence="3">The sequence shown here is derived from an EMBL/GenBank/DDBJ whole genome shotgun (WGS) entry which is preliminary data.</text>
</comment>
<sequence length="451" mass="50644">MQGIMSALEISPRLNVSQAKFLQMPHKFRAFVAGFGSGKTWVGCSSLCTHVWNSPKVPSSYFAPTYPQIRDIFFPTIEECAFDYGLRVEVMESNKEVHYYRGRQYRGTTICRSMEKPSAIVGFKTGKSLVDELDLLSTDKARQAWNKIIARHRAKGNDADFDDDAVTQASQIEIVRNTNGIDVTTTPEGFKFTYEQFVKNINKTQKRSEFYGLIQASTFDNELNLPPDYIDSLLESYDPNLINAYLNGQFVNLASGAVYPEFDRKLNHTDELILPNEPLHIGMDFNVLKMAAAVNVIRNGEPRALAELTGIRDTPAMVDVIKEKYPDHKIMIYPDASGQNTSSKSSTESDHSILRQAGFSVYVDGSNPRIKDRVNAVNAMILNSKGERRFKVNTNTCPELTEGLEQQIYDKQGMPDKAAGVDHLNDAFGYMISQKYPITKPVTSSKLTMSF</sequence>
<dbReference type="AlphaFoldDB" id="A0A6N7BUS9"/>
<evidence type="ECO:0000313" key="3">
    <source>
        <dbReference type="EMBL" id="KAF0567414.1"/>
    </source>
</evidence>
<feature type="domain" description="Terminase large subunit gp17-like C-terminal" evidence="2">
    <location>
        <begin position="281"/>
        <end position="433"/>
    </location>
</feature>
<proteinExistence type="predicted"/>
<reference evidence="3 4" key="1">
    <citation type="submission" date="2019-09" db="EMBL/GenBank/DDBJ databases">
        <title>Draft genome sequence of Psychrobacter nivimaris LAMA 639, in search for biotechnological relevant genes.</title>
        <authorList>
            <person name="Lima A.O.S."/>
            <person name="Staloch B.E.K."/>
            <person name="Freitas R.C."/>
            <person name="Niero H."/>
            <person name="Silva M.A.C."/>
        </authorList>
    </citation>
    <scope>NUCLEOTIDE SEQUENCE [LARGE SCALE GENOMIC DNA]</scope>
    <source>
        <strain evidence="3 4">LAMA 639</strain>
    </source>
</reference>
<dbReference type="Pfam" id="PF03237">
    <property type="entry name" value="Terminase_6N"/>
    <property type="match status" value="1"/>
</dbReference>
<dbReference type="Gene3D" id="3.40.50.300">
    <property type="entry name" value="P-loop containing nucleotide triphosphate hydrolases"/>
    <property type="match status" value="1"/>
</dbReference>
<dbReference type="InterPro" id="IPR035421">
    <property type="entry name" value="Terminase_6C"/>
</dbReference>
<accession>A0A6N7BUS9</accession>
<dbReference type="Proteomes" id="UP000471465">
    <property type="component" value="Unassembled WGS sequence"/>
</dbReference>